<protein>
    <submittedName>
        <fullName evidence="2">Uncharacterized protein</fullName>
    </submittedName>
</protein>
<accession>A0ABN8IPH2</accession>
<keyword evidence="3" id="KW-1185">Reference proteome</keyword>
<sequence>MRMPQTDLPPHRAVARLELSSDSRGRRRPNIAARLGMWASCQVRYKIALAAKRLGSAIRHLNTIREMRATRRRAPTSRAE</sequence>
<organism evidence="2 3">
    <name type="scientific">Iphiclides podalirius</name>
    <name type="common">scarce swallowtail</name>
    <dbReference type="NCBI Taxonomy" id="110791"/>
    <lineage>
        <taxon>Eukaryota</taxon>
        <taxon>Metazoa</taxon>
        <taxon>Ecdysozoa</taxon>
        <taxon>Arthropoda</taxon>
        <taxon>Hexapoda</taxon>
        <taxon>Insecta</taxon>
        <taxon>Pterygota</taxon>
        <taxon>Neoptera</taxon>
        <taxon>Endopterygota</taxon>
        <taxon>Lepidoptera</taxon>
        <taxon>Glossata</taxon>
        <taxon>Ditrysia</taxon>
        <taxon>Papilionoidea</taxon>
        <taxon>Papilionidae</taxon>
        <taxon>Papilioninae</taxon>
        <taxon>Iphiclides</taxon>
    </lineage>
</organism>
<reference evidence="2" key="1">
    <citation type="submission" date="2022-03" db="EMBL/GenBank/DDBJ databases">
        <authorList>
            <person name="Martin H S."/>
        </authorList>
    </citation>
    <scope>NUCLEOTIDE SEQUENCE</scope>
</reference>
<feature type="non-terminal residue" evidence="2">
    <location>
        <position position="80"/>
    </location>
</feature>
<evidence type="ECO:0000313" key="2">
    <source>
        <dbReference type="EMBL" id="CAH2057197.1"/>
    </source>
</evidence>
<evidence type="ECO:0000256" key="1">
    <source>
        <dbReference type="SAM" id="MobiDB-lite"/>
    </source>
</evidence>
<proteinExistence type="predicted"/>
<feature type="region of interest" description="Disordered" evidence="1">
    <location>
        <begin position="1"/>
        <end position="26"/>
    </location>
</feature>
<evidence type="ECO:0000313" key="3">
    <source>
        <dbReference type="Proteomes" id="UP000837857"/>
    </source>
</evidence>
<name>A0ABN8IPH2_9NEOP</name>
<dbReference type="Proteomes" id="UP000837857">
    <property type="component" value="Chromosome 24"/>
</dbReference>
<dbReference type="EMBL" id="OW152836">
    <property type="protein sequence ID" value="CAH2057197.1"/>
    <property type="molecule type" value="Genomic_DNA"/>
</dbReference>
<gene>
    <name evidence="2" type="ORF">IPOD504_LOCUS10067</name>
</gene>